<dbReference type="AlphaFoldDB" id="A0A2T1AFW3"/>
<proteinExistence type="predicted"/>
<sequence>MTTSWAQAGAWLEQTGSGFLSTSIRARETGTELGAYASYGLSQNLTFGLDINQSDDSGFQSAHALAFARLPLRQRKAGWQLAVELGAGLGQRDADWTPMQRLTLSAGRALSWRGRDGWLAVDLGREWHDAGDAWKLDGTLGLHRSQGPAPIVQVELYQPDYGDLAWKILPGLRWRLSPDRELLTGLEWRSFGEARLGLKVELWHRF</sequence>
<comment type="caution">
    <text evidence="1">The sequence shown here is derived from an EMBL/GenBank/DDBJ whole genome shotgun (WGS) entry which is preliminary data.</text>
</comment>
<evidence type="ECO:0000313" key="2">
    <source>
        <dbReference type="Proteomes" id="UP000237718"/>
    </source>
</evidence>
<evidence type="ECO:0000313" key="1">
    <source>
        <dbReference type="EMBL" id="PRZ47480.1"/>
    </source>
</evidence>
<gene>
    <name evidence="1" type="ORF">CLV89_10612</name>
</gene>
<protein>
    <submittedName>
        <fullName evidence="1">Uncharacterized protein</fullName>
    </submittedName>
</protein>
<name>A0A2T1AFW3_TRISK</name>
<dbReference type="EMBL" id="PVUF01000006">
    <property type="protein sequence ID" value="PRZ47480.1"/>
    <property type="molecule type" value="Genomic_DNA"/>
</dbReference>
<dbReference type="OrthoDB" id="7857490at2"/>
<dbReference type="RefSeq" id="WP_106163924.1">
    <property type="nucleotide sequence ID" value="NZ_PVUF01000006.1"/>
</dbReference>
<reference evidence="1 2" key="1">
    <citation type="submission" date="2018-03" db="EMBL/GenBank/DDBJ databases">
        <title>Genomic Encyclopedia of Archaeal and Bacterial Type Strains, Phase II (KMG-II): from individual species to whole genera.</title>
        <authorList>
            <person name="Goeker M."/>
        </authorList>
    </citation>
    <scope>NUCLEOTIDE SEQUENCE [LARGE SCALE GENOMIC DNA]</scope>
    <source>
        <strain evidence="1 2">DSM 25328</strain>
    </source>
</reference>
<organism evidence="1 2">
    <name type="scientific">Tritonibacter scottomollicae</name>
    <name type="common">Epibacterium scottomollicae</name>
    <dbReference type="NCBI Taxonomy" id="483013"/>
    <lineage>
        <taxon>Bacteria</taxon>
        <taxon>Pseudomonadati</taxon>
        <taxon>Pseudomonadota</taxon>
        <taxon>Alphaproteobacteria</taxon>
        <taxon>Rhodobacterales</taxon>
        <taxon>Paracoccaceae</taxon>
        <taxon>Tritonibacter</taxon>
    </lineage>
</organism>
<accession>A0A2T1AFW3</accession>
<dbReference type="Proteomes" id="UP000237718">
    <property type="component" value="Unassembled WGS sequence"/>
</dbReference>